<keyword evidence="5" id="KW-1053">Target membrane</keyword>
<dbReference type="InterPro" id="IPR002110">
    <property type="entry name" value="Ankyrin_rpt"/>
</dbReference>
<dbReference type="KEGG" id="goe:100899892"/>
<dbReference type="PANTHER" id="PTHR20923:SF1">
    <property type="entry name" value="G PATCH DOMAIN AND ANKYRIN REPEAT-CONTAINING PROTEIN 1"/>
    <property type="match status" value="1"/>
</dbReference>
<dbReference type="PROSITE" id="PS50174">
    <property type="entry name" value="G_PATCH"/>
    <property type="match status" value="1"/>
</dbReference>
<keyword evidence="6" id="KW-0040">ANK repeat</keyword>
<proteinExistence type="predicted"/>
<dbReference type="RefSeq" id="XP_003745375.1">
    <property type="nucleotide sequence ID" value="XM_003745327.2"/>
</dbReference>
<feature type="region of interest" description="Disordered" evidence="7">
    <location>
        <begin position="44"/>
        <end position="83"/>
    </location>
</feature>
<keyword evidence="5" id="KW-0472">Membrane</keyword>
<keyword evidence="9" id="KW-1185">Reference proteome</keyword>
<sequence length="328" mass="37270">MPERVVFVRPQSSEQELCNIKEEPELEAEPTLTGEEAQAFYEDVLGLPSTSYPKPDLTAATQSSVRHRREQDSSDEEDKPGDETKSIFTKTLFSCAQNGENRQLKRLLLTKKLDVNIQDAYGWTPLHCAAVEGHISCIRTLLKFGASRELRDNKGRTPLDLARKSKNHSAYHLIKHHGASEDRQNQEDIPAPKIVTCQVCNTEYDAEKEEKHVTSIVHRAAINVVKEPLYGIPQGNVGFRMLESMGWEKERGLGPAGEGRKFPVKTVLKRDRKGLGLPAQKARVSHFDPKDPLAVKHDCEDRGEKRKMLRKKEMKAKTLEKEFRRAFY</sequence>
<dbReference type="AlphaFoldDB" id="A0AAJ6QVH9"/>
<name>A0AAJ6QVH9_9ACAR</name>
<evidence type="ECO:0000259" key="8">
    <source>
        <dbReference type="PROSITE" id="PS50174"/>
    </source>
</evidence>
<evidence type="ECO:0000256" key="1">
    <source>
        <dbReference type="ARBA" id="ARBA00004175"/>
    </source>
</evidence>
<feature type="repeat" description="ANK" evidence="6">
    <location>
        <begin position="121"/>
        <end position="153"/>
    </location>
</feature>
<dbReference type="InterPro" id="IPR036770">
    <property type="entry name" value="Ankyrin_rpt-contain_sf"/>
</dbReference>
<organism evidence="9 10">
    <name type="scientific">Galendromus occidentalis</name>
    <name type="common">western predatory mite</name>
    <dbReference type="NCBI Taxonomy" id="34638"/>
    <lineage>
        <taxon>Eukaryota</taxon>
        <taxon>Metazoa</taxon>
        <taxon>Ecdysozoa</taxon>
        <taxon>Arthropoda</taxon>
        <taxon>Chelicerata</taxon>
        <taxon>Arachnida</taxon>
        <taxon>Acari</taxon>
        <taxon>Parasitiformes</taxon>
        <taxon>Mesostigmata</taxon>
        <taxon>Gamasina</taxon>
        <taxon>Phytoseioidea</taxon>
        <taxon>Phytoseiidae</taxon>
        <taxon>Typhlodrominae</taxon>
        <taxon>Galendromus</taxon>
    </lineage>
</organism>
<evidence type="ECO:0000256" key="2">
    <source>
        <dbReference type="ARBA" id="ARBA00022483"/>
    </source>
</evidence>
<evidence type="ECO:0000313" key="10">
    <source>
        <dbReference type="RefSeq" id="XP_003745375.1"/>
    </source>
</evidence>
<evidence type="ECO:0000313" key="9">
    <source>
        <dbReference type="Proteomes" id="UP000694867"/>
    </source>
</evidence>
<dbReference type="GO" id="GO:0044218">
    <property type="term" value="C:other organism cell membrane"/>
    <property type="evidence" value="ECO:0007669"/>
    <property type="project" value="UniProtKB-KW"/>
</dbReference>
<evidence type="ECO:0000256" key="5">
    <source>
        <dbReference type="ARBA" id="ARBA00023298"/>
    </source>
</evidence>
<keyword evidence="4" id="KW-0528">Neurotoxin</keyword>
<protein>
    <submittedName>
        <fullName evidence="10">G patch domain and ankyrin repeat-containing protein 1 homolog</fullName>
    </submittedName>
</protein>
<dbReference type="Pfam" id="PF12796">
    <property type="entry name" value="Ank_2"/>
    <property type="match status" value="1"/>
</dbReference>
<dbReference type="PROSITE" id="PS50297">
    <property type="entry name" value="ANK_REP_REGION"/>
    <property type="match status" value="1"/>
</dbReference>
<keyword evidence="2" id="KW-0268">Exocytosis</keyword>
<dbReference type="PROSITE" id="PS50088">
    <property type="entry name" value="ANK_REPEAT"/>
    <property type="match status" value="1"/>
</dbReference>
<dbReference type="GO" id="GO:0003676">
    <property type="term" value="F:nucleic acid binding"/>
    <property type="evidence" value="ECO:0007669"/>
    <property type="project" value="InterPro"/>
</dbReference>
<dbReference type="GO" id="GO:0044231">
    <property type="term" value="C:host cell presynaptic membrane"/>
    <property type="evidence" value="ECO:0007669"/>
    <property type="project" value="UniProtKB-KW"/>
</dbReference>
<gene>
    <name evidence="10" type="primary">LOC100899892</name>
</gene>
<feature type="region of interest" description="Disordered" evidence="7">
    <location>
        <begin position="1"/>
        <end position="32"/>
    </location>
</feature>
<keyword evidence="4" id="KW-0638">Presynaptic neurotoxin</keyword>
<comment type="subcellular location">
    <subcellularLocation>
        <location evidence="1">Target cell membrane</location>
    </subcellularLocation>
</comment>
<dbReference type="GO" id="GO:0006887">
    <property type="term" value="P:exocytosis"/>
    <property type="evidence" value="ECO:0007669"/>
    <property type="project" value="UniProtKB-KW"/>
</dbReference>
<dbReference type="Gene3D" id="1.25.40.20">
    <property type="entry name" value="Ankyrin repeat-containing domain"/>
    <property type="match status" value="1"/>
</dbReference>
<reference evidence="10" key="1">
    <citation type="submission" date="2025-08" db="UniProtKB">
        <authorList>
            <consortium name="RefSeq"/>
        </authorList>
    </citation>
    <scope>IDENTIFICATION</scope>
</reference>
<dbReference type="Pfam" id="PF01585">
    <property type="entry name" value="G-patch"/>
    <property type="match status" value="1"/>
</dbReference>
<accession>A0AAJ6QVH9</accession>
<dbReference type="SUPFAM" id="SSF48403">
    <property type="entry name" value="Ankyrin repeat"/>
    <property type="match status" value="1"/>
</dbReference>
<evidence type="ECO:0000256" key="4">
    <source>
        <dbReference type="ARBA" id="ARBA00023028"/>
    </source>
</evidence>
<dbReference type="GeneID" id="100899892"/>
<evidence type="ECO:0000256" key="7">
    <source>
        <dbReference type="SAM" id="MobiDB-lite"/>
    </source>
</evidence>
<keyword evidence="4" id="KW-0800">Toxin</keyword>
<dbReference type="Proteomes" id="UP000694867">
    <property type="component" value="Unplaced"/>
</dbReference>
<feature type="domain" description="G-patch" evidence="8">
    <location>
        <begin position="234"/>
        <end position="280"/>
    </location>
</feature>
<dbReference type="InterPro" id="IPR000467">
    <property type="entry name" value="G_patch_dom"/>
</dbReference>
<dbReference type="SMART" id="SM00248">
    <property type="entry name" value="ANK"/>
    <property type="match status" value="2"/>
</dbReference>
<dbReference type="SMART" id="SM00443">
    <property type="entry name" value="G_patch"/>
    <property type="match status" value="1"/>
</dbReference>
<evidence type="ECO:0000256" key="3">
    <source>
        <dbReference type="ARBA" id="ARBA00022537"/>
    </source>
</evidence>
<keyword evidence="3" id="KW-1052">Target cell membrane</keyword>
<dbReference type="PANTHER" id="PTHR20923">
    <property type="entry name" value="BAT4 PROTEIN-RELATED"/>
    <property type="match status" value="1"/>
</dbReference>
<dbReference type="InterPro" id="IPR039146">
    <property type="entry name" value="GPANK1"/>
</dbReference>
<evidence type="ECO:0000256" key="6">
    <source>
        <dbReference type="PROSITE-ProRule" id="PRU00023"/>
    </source>
</evidence>